<protein>
    <submittedName>
        <fullName evidence="9">Site-specific DNA recombinase</fullName>
    </submittedName>
</protein>
<dbReference type="Pfam" id="PF07508">
    <property type="entry name" value="Recombinase"/>
    <property type="match status" value="1"/>
</dbReference>
<keyword evidence="6" id="KW-0175">Coiled coil</keyword>
<feature type="active site" description="O-(5'-phospho-DNA)-serine intermediate" evidence="4 5">
    <location>
        <position position="21"/>
    </location>
</feature>
<evidence type="ECO:0000256" key="1">
    <source>
        <dbReference type="ARBA" id="ARBA00022908"/>
    </source>
</evidence>
<dbReference type="InterPro" id="IPR038109">
    <property type="entry name" value="DNA_bind_recomb_sf"/>
</dbReference>
<dbReference type="SUPFAM" id="SSF53041">
    <property type="entry name" value="Resolvase-like"/>
    <property type="match status" value="1"/>
</dbReference>
<dbReference type="SMART" id="SM00857">
    <property type="entry name" value="Resolvase"/>
    <property type="match status" value="1"/>
</dbReference>
<dbReference type="AlphaFoldDB" id="A0A1I0GU32"/>
<keyword evidence="2" id="KW-0238">DNA-binding</keyword>
<dbReference type="RefSeq" id="WP_092355768.1">
    <property type="nucleotide sequence ID" value="NZ_CANTIP010000032.1"/>
</dbReference>
<sequence length="518" mass="61056">MKESKKNQKNNTKVGIYIRVSTQEQVIHGYSIGAQTDRLKKYCEVMGWDIYKLYIDEGISGKNMKDRPEMQNLLHDIENEKVNNVLVLKVDRLTRSVRDLVDFVDLINEKDCQFTSIMEMIDTSTATGRMFLKIIGIFAEFERENTIERVEIANSRKVSEGYCLYSCTTAWGYDRKKGKKEIYVNHKEAKILKEMEHMFLVDDYSCHKIAFKLNVRGIKTKQGEGNYWTSKAVKYVLTNPVYHGMTRHHTDDLTRYTEHKGKHKPLRTKETYDKIIEKFEQVKHYTKTKHGNENNYFLGALYCSICGSRLNSHIKIKTLANGERKKYTSYRCPNKGMGIGLCNAKSIAHSKMEEAFVNYIKEYEIKINEKIIDQVEIKQQEETNLLNTIKEDLEKQLKKLDRKEEEVMRLYIKNDVDFVTFHQIKKELGIQRDQIITEMESICEETEEEMIQISKKDIITNLRENWELFSDNEKNNFLKKFIHKIHVINKPQENTFYGKAVIEEIIFNEEVTNNKKDE</sequence>
<dbReference type="InterPro" id="IPR006118">
    <property type="entry name" value="Recombinase_CS"/>
</dbReference>
<dbReference type="InterPro" id="IPR050639">
    <property type="entry name" value="SSR_resolvase"/>
</dbReference>
<dbReference type="OrthoDB" id="9811097at2"/>
<dbReference type="GO" id="GO:0000150">
    <property type="term" value="F:DNA strand exchange activity"/>
    <property type="evidence" value="ECO:0007669"/>
    <property type="project" value="InterPro"/>
</dbReference>
<dbReference type="InterPro" id="IPR011109">
    <property type="entry name" value="DNA_bind_recombinase_dom"/>
</dbReference>
<dbReference type="Gene3D" id="3.40.50.1390">
    <property type="entry name" value="Resolvase, N-terminal catalytic domain"/>
    <property type="match status" value="1"/>
</dbReference>
<proteinExistence type="predicted"/>
<dbReference type="PANTHER" id="PTHR30461">
    <property type="entry name" value="DNA-INVERTASE FROM LAMBDOID PROPHAGE"/>
    <property type="match status" value="1"/>
</dbReference>
<keyword evidence="1" id="KW-0229">DNA integration</keyword>
<feature type="domain" description="Resolvase/invertase-type recombinase catalytic" evidence="7">
    <location>
        <begin position="13"/>
        <end position="161"/>
    </location>
</feature>
<gene>
    <name evidence="9" type="ORF">SAMN04489758_1369</name>
</gene>
<name>A0A1I0GU32_9FIRM</name>
<organism evidence="9 10">
    <name type="scientific">Thomasclavelia cocleata</name>
    <dbReference type="NCBI Taxonomy" id="69824"/>
    <lineage>
        <taxon>Bacteria</taxon>
        <taxon>Bacillati</taxon>
        <taxon>Bacillota</taxon>
        <taxon>Erysipelotrichia</taxon>
        <taxon>Erysipelotrichales</taxon>
        <taxon>Coprobacillaceae</taxon>
        <taxon>Thomasclavelia</taxon>
    </lineage>
</organism>
<dbReference type="CDD" id="cd03768">
    <property type="entry name" value="SR_ResInv"/>
    <property type="match status" value="1"/>
</dbReference>
<dbReference type="PROSITE" id="PS00397">
    <property type="entry name" value="RECOMBINASES_1"/>
    <property type="match status" value="1"/>
</dbReference>
<dbReference type="GO" id="GO:0003677">
    <property type="term" value="F:DNA binding"/>
    <property type="evidence" value="ECO:0007669"/>
    <property type="project" value="UniProtKB-KW"/>
</dbReference>
<dbReference type="Gene3D" id="3.90.1750.20">
    <property type="entry name" value="Putative Large Serine Recombinase, Chain B, Domain 2"/>
    <property type="match status" value="1"/>
</dbReference>
<evidence type="ECO:0000313" key="9">
    <source>
        <dbReference type="EMBL" id="SET74877.1"/>
    </source>
</evidence>
<keyword evidence="3" id="KW-0233">DNA recombination</keyword>
<keyword evidence="10" id="KW-1185">Reference proteome</keyword>
<dbReference type="InterPro" id="IPR036162">
    <property type="entry name" value="Resolvase-like_N_sf"/>
</dbReference>
<evidence type="ECO:0000256" key="4">
    <source>
        <dbReference type="PIRSR" id="PIRSR606118-50"/>
    </source>
</evidence>
<evidence type="ECO:0000256" key="3">
    <source>
        <dbReference type="ARBA" id="ARBA00023172"/>
    </source>
</evidence>
<dbReference type="InterPro" id="IPR025827">
    <property type="entry name" value="Zn_ribbon_recom_dom"/>
</dbReference>
<feature type="coiled-coil region" evidence="6">
    <location>
        <begin position="383"/>
        <end position="456"/>
    </location>
</feature>
<evidence type="ECO:0000313" key="10">
    <source>
        <dbReference type="Proteomes" id="UP000198558"/>
    </source>
</evidence>
<reference evidence="10" key="1">
    <citation type="submission" date="2016-10" db="EMBL/GenBank/DDBJ databases">
        <authorList>
            <person name="Varghese N."/>
            <person name="Submissions S."/>
        </authorList>
    </citation>
    <scope>NUCLEOTIDE SEQUENCE [LARGE SCALE GENOMIC DNA]</scope>
    <source>
        <strain evidence="10">DSM 1551</strain>
    </source>
</reference>
<dbReference type="GeneID" id="78289173"/>
<dbReference type="InterPro" id="IPR006119">
    <property type="entry name" value="Resolv_N"/>
</dbReference>
<dbReference type="PROSITE" id="PS51737">
    <property type="entry name" value="RECOMBINASE_DNA_BIND"/>
    <property type="match status" value="1"/>
</dbReference>
<evidence type="ECO:0000256" key="2">
    <source>
        <dbReference type="ARBA" id="ARBA00023125"/>
    </source>
</evidence>
<evidence type="ECO:0000256" key="6">
    <source>
        <dbReference type="SAM" id="Coils"/>
    </source>
</evidence>
<dbReference type="PROSITE" id="PS51736">
    <property type="entry name" value="RECOMBINASES_3"/>
    <property type="match status" value="1"/>
</dbReference>
<evidence type="ECO:0000256" key="5">
    <source>
        <dbReference type="PROSITE-ProRule" id="PRU10137"/>
    </source>
</evidence>
<dbReference type="GO" id="GO:0015074">
    <property type="term" value="P:DNA integration"/>
    <property type="evidence" value="ECO:0007669"/>
    <property type="project" value="UniProtKB-KW"/>
</dbReference>
<evidence type="ECO:0000259" key="8">
    <source>
        <dbReference type="PROSITE" id="PS51737"/>
    </source>
</evidence>
<feature type="domain" description="Recombinase" evidence="8">
    <location>
        <begin position="170"/>
        <end position="285"/>
    </location>
</feature>
<dbReference type="Pfam" id="PF13408">
    <property type="entry name" value="Zn_ribbon_recom"/>
    <property type="match status" value="1"/>
</dbReference>
<accession>A0A1I0GU32</accession>
<dbReference type="Pfam" id="PF00239">
    <property type="entry name" value="Resolvase"/>
    <property type="match status" value="1"/>
</dbReference>
<evidence type="ECO:0000259" key="7">
    <source>
        <dbReference type="PROSITE" id="PS51736"/>
    </source>
</evidence>
<dbReference type="Proteomes" id="UP000198558">
    <property type="component" value="Unassembled WGS sequence"/>
</dbReference>
<dbReference type="EMBL" id="FOIN01000036">
    <property type="protein sequence ID" value="SET74877.1"/>
    <property type="molecule type" value="Genomic_DNA"/>
</dbReference>
<dbReference type="PANTHER" id="PTHR30461:SF23">
    <property type="entry name" value="DNA RECOMBINASE-RELATED"/>
    <property type="match status" value="1"/>
</dbReference>